<feature type="active site" evidence="6">
    <location>
        <position position="366"/>
    </location>
</feature>
<comment type="similarity">
    <text evidence="1">Belongs to the peptidase C2 family.</text>
</comment>
<feature type="active site" evidence="5 6">
    <location>
        <position position="178"/>
    </location>
</feature>
<comment type="caution">
    <text evidence="8">The sequence shown here is derived from an EMBL/GenBank/DDBJ whole genome shotgun (WGS) entry which is preliminary data.</text>
</comment>
<evidence type="ECO:0000256" key="1">
    <source>
        <dbReference type="ARBA" id="ARBA00007623"/>
    </source>
</evidence>
<dbReference type="Gene3D" id="3.90.70.10">
    <property type="entry name" value="Cysteine proteinases"/>
    <property type="match status" value="1"/>
</dbReference>
<dbReference type="GO" id="GO:0004198">
    <property type="term" value="F:calcium-dependent cysteine-type endopeptidase activity"/>
    <property type="evidence" value="ECO:0007669"/>
    <property type="project" value="InterPro"/>
</dbReference>
<keyword evidence="3 6" id="KW-0378">Hydrolase</keyword>
<evidence type="ECO:0000256" key="6">
    <source>
        <dbReference type="PROSITE-ProRule" id="PRU00239"/>
    </source>
</evidence>
<feature type="domain" description="Calpain catalytic" evidence="7">
    <location>
        <begin position="80"/>
        <end position="440"/>
    </location>
</feature>
<evidence type="ECO:0000256" key="5">
    <source>
        <dbReference type="PIRSR" id="PIRSR622684-1"/>
    </source>
</evidence>
<dbReference type="PANTHER" id="PTHR10183">
    <property type="entry name" value="CALPAIN"/>
    <property type="match status" value="1"/>
</dbReference>
<name>A0A3M7RKM0_BRAPC</name>
<dbReference type="PROSITE" id="PS50203">
    <property type="entry name" value="CALPAIN_CAT"/>
    <property type="match status" value="1"/>
</dbReference>
<gene>
    <name evidence="8" type="ORF">BpHYR1_008931</name>
</gene>
<evidence type="ECO:0000256" key="2">
    <source>
        <dbReference type="ARBA" id="ARBA00022670"/>
    </source>
</evidence>
<evidence type="ECO:0000313" key="8">
    <source>
        <dbReference type="EMBL" id="RNA24106.1"/>
    </source>
</evidence>
<feature type="active site" evidence="5">
    <location>
        <position position="351"/>
    </location>
</feature>
<dbReference type="GO" id="GO:0005737">
    <property type="term" value="C:cytoplasm"/>
    <property type="evidence" value="ECO:0007669"/>
    <property type="project" value="TreeGrafter"/>
</dbReference>
<dbReference type="InterPro" id="IPR022684">
    <property type="entry name" value="Calpain_cysteine_protease"/>
</dbReference>
<feature type="active site" evidence="5 6">
    <location>
        <position position="386"/>
    </location>
</feature>
<organism evidence="8 9">
    <name type="scientific">Brachionus plicatilis</name>
    <name type="common">Marine rotifer</name>
    <name type="synonym">Brachionus muelleri</name>
    <dbReference type="NCBI Taxonomy" id="10195"/>
    <lineage>
        <taxon>Eukaryota</taxon>
        <taxon>Metazoa</taxon>
        <taxon>Spiralia</taxon>
        <taxon>Gnathifera</taxon>
        <taxon>Rotifera</taxon>
        <taxon>Eurotatoria</taxon>
        <taxon>Monogononta</taxon>
        <taxon>Pseudotrocha</taxon>
        <taxon>Ploima</taxon>
        <taxon>Brachionidae</taxon>
        <taxon>Brachionus</taxon>
    </lineage>
</organism>
<evidence type="ECO:0000256" key="3">
    <source>
        <dbReference type="ARBA" id="ARBA00022801"/>
    </source>
</evidence>
<dbReference type="OrthoDB" id="424753at2759"/>
<dbReference type="EMBL" id="REGN01003168">
    <property type="protein sequence ID" value="RNA24106.1"/>
    <property type="molecule type" value="Genomic_DNA"/>
</dbReference>
<dbReference type="AlphaFoldDB" id="A0A3M7RKM0"/>
<sequence length="580" mass="67521">MLSRMDCENDERLENNDDYVQLFLIEKSLEDQIDEDNFLMVERPKSVLIKNQILINTYKPSQINLYKDQDISEIRSSTKPFEDPHFLPGIKKIVNNMNTDFAKILLSMFKIQNKNNSDEINSKIKWKKPQLICYDKRIGNYEFVLDSNGKALSQNFTKADYASYFSSDDIFQGILGDCFMIATILSICNNKEILLHLAPMDNAYRKNMKIGAYHFRLWKLGEWYDVVIDDFLPVDTAHNPLFARNLRFQNEFWISLLEKSIAKFLGNFEVLNGGHTENIAVLFSGGIQNVYYSELILHVTSKSPIQNNQAEYRANSLKEQFGSIEAACPNIEELFFIIAFALKNKNIVGCHSTLQKSNSFGVIRHHQYAVKSIHVFDKSKIVKIQNPHNYPDMIKRTKKYFEFESKLKKLGASGTYLGEFYMQFNDFVNCFDIICVFNLLPEKSVQNLPEKYPKKLKLKCNLFNQWKILHIQGRMSKKDVGAEFRVNFEIRSNIKEHILLTICQNYTTECFLTKVKITKNGTSVGVFHSQVYSMQQIFNLFLDSGKYKAIFIARTEIKNDLDVCVRIFYSRTNENSIQFF</sequence>
<dbReference type="Proteomes" id="UP000276133">
    <property type="component" value="Unassembled WGS sequence"/>
</dbReference>
<keyword evidence="4 6" id="KW-0788">Thiol protease</keyword>
<dbReference type="SUPFAM" id="SSF54001">
    <property type="entry name" value="Cysteine proteinases"/>
    <property type="match status" value="1"/>
</dbReference>
<dbReference type="STRING" id="10195.A0A3M7RKM0"/>
<dbReference type="Pfam" id="PF00648">
    <property type="entry name" value="Peptidase_C2"/>
    <property type="match status" value="1"/>
</dbReference>
<dbReference type="InterPro" id="IPR038765">
    <property type="entry name" value="Papain-like_cys_pep_sf"/>
</dbReference>
<reference evidence="8 9" key="1">
    <citation type="journal article" date="2018" name="Sci. Rep.">
        <title>Genomic signatures of local adaptation to the degree of environmental predictability in rotifers.</title>
        <authorList>
            <person name="Franch-Gras L."/>
            <person name="Hahn C."/>
            <person name="Garcia-Roger E.M."/>
            <person name="Carmona M.J."/>
            <person name="Serra M."/>
            <person name="Gomez A."/>
        </authorList>
    </citation>
    <scope>NUCLEOTIDE SEQUENCE [LARGE SCALE GENOMIC DNA]</scope>
    <source>
        <strain evidence="8">HYR1</strain>
    </source>
</reference>
<keyword evidence="2 6" id="KW-0645">Protease</keyword>
<evidence type="ECO:0000259" key="7">
    <source>
        <dbReference type="PROSITE" id="PS50203"/>
    </source>
</evidence>
<dbReference type="PRINTS" id="PR00704">
    <property type="entry name" value="CALPAIN"/>
</dbReference>
<dbReference type="PANTHER" id="PTHR10183:SF379">
    <property type="entry name" value="CALPAIN-5"/>
    <property type="match status" value="1"/>
</dbReference>
<evidence type="ECO:0000313" key="9">
    <source>
        <dbReference type="Proteomes" id="UP000276133"/>
    </source>
</evidence>
<accession>A0A3M7RKM0</accession>
<keyword evidence="9" id="KW-1185">Reference proteome</keyword>
<dbReference type="GO" id="GO:0006508">
    <property type="term" value="P:proteolysis"/>
    <property type="evidence" value="ECO:0007669"/>
    <property type="project" value="UniProtKB-KW"/>
</dbReference>
<dbReference type="InterPro" id="IPR001300">
    <property type="entry name" value="Peptidase_C2_calpain_cat"/>
</dbReference>
<dbReference type="SMART" id="SM00230">
    <property type="entry name" value="CysPc"/>
    <property type="match status" value="1"/>
</dbReference>
<protein>
    <submittedName>
        <fullName evidence="8">Calpain</fullName>
    </submittedName>
</protein>
<proteinExistence type="inferred from homology"/>
<evidence type="ECO:0000256" key="4">
    <source>
        <dbReference type="ARBA" id="ARBA00022807"/>
    </source>
</evidence>